<dbReference type="Gene3D" id="1.10.340.70">
    <property type="match status" value="1"/>
</dbReference>
<dbReference type="Pfam" id="PF00078">
    <property type="entry name" value="RVT_1"/>
    <property type="match status" value="1"/>
</dbReference>
<evidence type="ECO:0000313" key="19">
    <source>
        <dbReference type="EMBL" id="WVZ67898.1"/>
    </source>
</evidence>
<evidence type="ECO:0000256" key="12">
    <source>
        <dbReference type="ARBA" id="ARBA00022918"/>
    </source>
</evidence>
<dbReference type="CDD" id="cd01647">
    <property type="entry name" value="RT_LTR"/>
    <property type="match status" value="1"/>
</dbReference>
<dbReference type="PROSITE" id="PS50994">
    <property type="entry name" value="INTEGRASE"/>
    <property type="match status" value="1"/>
</dbReference>
<dbReference type="SUPFAM" id="SSF56672">
    <property type="entry name" value="DNA/RNA polymerases"/>
    <property type="match status" value="1"/>
</dbReference>
<dbReference type="InterPro" id="IPR016197">
    <property type="entry name" value="Chromo-like_dom_sf"/>
</dbReference>
<dbReference type="InterPro" id="IPR041588">
    <property type="entry name" value="Integrase_H2C2"/>
</dbReference>
<keyword evidence="9" id="KW-0460">Magnesium</keyword>
<evidence type="ECO:0000256" key="9">
    <source>
        <dbReference type="ARBA" id="ARBA00022842"/>
    </source>
</evidence>
<gene>
    <name evidence="19" type="ORF">U9M48_016915</name>
</gene>
<dbReference type="InterPro" id="IPR021109">
    <property type="entry name" value="Peptidase_aspartic_dom_sf"/>
</dbReference>
<dbReference type="SUPFAM" id="SSF53098">
    <property type="entry name" value="Ribonuclease H-like"/>
    <property type="match status" value="1"/>
</dbReference>
<dbReference type="InterPro" id="IPR041577">
    <property type="entry name" value="RT_RNaseH_2"/>
</dbReference>
<keyword evidence="12" id="KW-0695">RNA-directed DNA polymerase</keyword>
<evidence type="ECO:0000256" key="8">
    <source>
        <dbReference type="ARBA" id="ARBA00022801"/>
    </source>
</evidence>
<dbReference type="SUPFAM" id="SSF54160">
    <property type="entry name" value="Chromo domain-like"/>
    <property type="match status" value="1"/>
</dbReference>
<dbReference type="Pfam" id="PF08284">
    <property type="entry name" value="RVP_2"/>
    <property type="match status" value="1"/>
</dbReference>
<feature type="domain" description="Reverse transcriptase" evidence="17">
    <location>
        <begin position="313"/>
        <end position="498"/>
    </location>
</feature>
<evidence type="ECO:0000256" key="5">
    <source>
        <dbReference type="ARBA" id="ARBA00022723"/>
    </source>
</evidence>
<dbReference type="InterPro" id="IPR012337">
    <property type="entry name" value="RNaseH-like_sf"/>
</dbReference>
<dbReference type="InterPro" id="IPR000477">
    <property type="entry name" value="RT_dom"/>
</dbReference>
<dbReference type="AlphaFoldDB" id="A0AAQ3T6I5"/>
<evidence type="ECO:0000256" key="4">
    <source>
        <dbReference type="ARBA" id="ARBA00022722"/>
    </source>
</evidence>
<keyword evidence="7" id="KW-0255">Endonuclease</keyword>
<dbReference type="CDD" id="cd00303">
    <property type="entry name" value="retropepsin_like"/>
    <property type="match status" value="1"/>
</dbReference>
<dbReference type="CDD" id="cd09274">
    <property type="entry name" value="RNase_HI_RT_Ty3"/>
    <property type="match status" value="1"/>
</dbReference>
<name>A0AAQ3T6I5_PASNO</name>
<dbReference type="GO" id="GO:0003677">
    <property type="term" value="F:DNA binding"/>
    <property type="evidence" value="ECO:0007669"/>
    <property type="project" value="UniProtKB-KW"/>
</dbReference>
<dbReference type="GO" id="GO:0004519">
    <property type="term" value="F:endonuclease activity"/>
    <property type="evidence" value="ECO:0007669"/>
    <property type="project" value="UniProtKB-KW"/>
</dbReference>
<dbReference type="GO" id="GO:0003723">
    <property type="term" value="F:RNA binding"/>
    <property type="evidence" value="ECO:0007669"/>
    <property type="project" value="UniProtKB-KW"/>
</dbReference>
<dbReference type="InterPro" id="IPR050951">
    <property type="entry name" value="Retrovirus_Pol_polyprotein"/>
</dbReference>
<evidence type="ECO:0000259" key="17">
    <source>
        <dbReference type="PROSITE" id="PS50878"/>
    </source>
</evidence>
<dbReference type="Proteomes" id="UP001341281">
    <property type="component" value="Chromosome 04"/>
</dbReference>
<evidence type="ECO:0000256" key="13">
    <source>
        <dbReference type="ARBA" id="ARBA00022932"/>
    </source>
</evidence>
<evidence type="ECO:0000256" key="2">
    <source>
        <dbReference type="ARBA" id="ARBA00022679"/>
    </source>
</evidence>
<evidence type="ECO:0000256" key="16">
    <source>
        <dbReference type="ARBA" id="ARBA00023268"/>
    </source>
</evidence>
<dbReference type="Pfam" id="PF17921">
    <property type="entry name" value="Integrase_H2C2"/>
    <property type="match status" value="1"/>
</dbReference>
<dbReference type="Pfam" id="PF24626">
    <property type="entry name" value="SH3_Tf2-1"/>
    <property type="match status" value="1"/>
</dbReference>
<evidence type="ECO:0000256" key="14">
    <source>
        <dbReference type="ARBA" id="ARBA00023125"/>
    </source>
</evidence>
<dbReference type="GO" id="GO:0015074">
    <property type="term" value="P:DNA integration"/>
    <property type="evidence" value="ECO:0007669"/>
    <property type="project" value="UniProtKB-KW"/>
</dbReference>
<evidence type="ECO:0000256" key="3">
    <source>
        <dbReference type="ARBA" id="ARBA00022695"/>
    </source>
</evidence>
<dbReference type="Pfam" id="PF17919">
    <property type="entry name" value="RT_RNaseH_2"/>
    <property type="match status" value="1"/>
</dbReference>
<dbReference type="GO" id="GO:0003887">
    <property type="term" value="F:DNA-directed DNA polymerase activity"/>
    <property type="evidence" value="ECO:0007669"/>
    <property type="project" value="UniProtKB-KW"/>
</dbReference>
<dbReference type="Pfam" id="PF00665">
    <property type="entry name" value="rve"/>
    <property type="match status" value="1"/>
</dbReference>
<evidence type="ECO:0000256" key="15">
    <source>
        <dbReference type="ARBA" id="ARBA00023172"/>
    </source>
</evidence>
<keyword evidence="2" id="KW-0808">Transferase</keyword>
<evidence type="ECO:0000313" key="20">
    <source>
        <dbReference type="Proteomes" id="UP001341281"/>
    </source>
</evidence>
<dbReference type="Gene3D" id="3.10.10.10">
    <property type="entry name" value="HIV Type 1 Reverse Transcriptase, subunit A, domain 1"/>
    <property type="match status" value="1"/>
</dbReference>
<keyword evidence="20" id="KW-1185">Reference proteome</keyword>
<organism evidence="19 20">
    <name type="scientific">Paspalum notatum var. saurae</name>
    <dbReference type="NCBI Taxonomy" id="547442"/>
    <lineage>
        <taxon>Eukaryota</taxon>
        <taxon>Viridiplantae</taxon>
        <taxon>Streptophyta</taxon>
        <taxon>Embryophyta</taxon>
        <taxon>Tracheophyta</taxon>
        <taxon>Spermatophyta</taxon>
        <taxon>Magnoliopsida</taxon>
        <taxon>Liliopsida</taxon>
        <taxon>Poales</taxon>
        <taxon>Poaceae</taxon>
        <taxon>PACMAD clade</taxon>
        <taxon>Panicoideae</taxon>
        <taxon>Andropogonodae</taxon>
        <taxon>Paspaleae</taxon>
        <taxon>Paspalinae</taxon>
        <taxon>Paspalum</taxon>
    </lineage>
</organism>
<dbReference type="Gene3D" id="3.30.420.10">
    <property type="entry name" value="Ribonuclease H-like superfamily/Ribonuclease H"/>
    <property type="match status" value="1"/>
</dbReference>
<keyword evidence="10" id="KW-0694">RNA-binding</keyword>
<dbReference type="InterPro" id="IPR043502">
    <property type="entry name" value="DNA/RNA_pol_sf"/>
</dbReference>
<keyword evidence="6" id="KW-0064">Aspartyl protease</keyword>
<keyword evidence="4" id="KW-0540">Nuclease</keyword>
<proteinExistence type="predicted"/>
<dbReference type="InterPro" id="IPR001584">
    <property type="entry name" value="Integrase_cat-core"/>
</dbReference>
<dbReference type="Gene3D" id="3.30.70.270">
    <property type="match status" value="2"/>
</dbReference>
<reference evidence="19 20" key="1">
    <citation type="submission" date="2024-02" db="EMBL/GenBank/DDBJ databases">
        <title>High-quality chromosome-scale genome assembly of Pensacola bahiagrass (Paspalum notatum Flugge var. saurae).</title>
        <authorList>
            <person name="Vega J.M."/>
            <person name="Podio M."/>
            <person name="Orjuela J."/>
            <person name="Siena L.A."/>
            <person name="Pessino S.C."/>
            <person name="Combes M.C."/>
            <person name="Mariac C."/>
            <person name="Albertini E."/>
            <person name="Pupilli F."/>
            <person name="Ortiz J.P.A."/>
            <person name="Leblanc O."/>
        </authorList>
    </citation>
    <scope>NUCLEOTIDE SEQUENCE [LARGE SCALE GENOMIC DNA]</scope>
    <source>
        <strain evidence="19">R1</strain>
        <tissue evidence="19">Leaf</tissue>
    </source>
</reference>
<dbReference type="PANTHER" id="PTHR37984">
    <property type="entry name" value="PROTEIN CBG26694"/>
    <property type="match status" value="1"/>
</dbReference>
<protein>
    <submittedName>
        <fullName evidence="19">Uncharacterized protein</fullName>
    </submittedName>
</protein>
<dbReference type="SUPFAM" id="SSF50630">
    <property type="entry name" value="Acid proteases"/>
    <property type="match status" value="1"/>
</dbReference>
<dbReference type="InterPro" id="IPR043128">
    <property type="entry name" value="Rev_trsase/Diguanyl_cyclase"/>
</dbReference>
<dbReference type="GO" id="GO:0004190">
    <property type="term" value="F:aspartic-type endopeptidase activity"/>
    <property type="evidence" value="ECO:0007669"/>
    <property type="project" value="UniProtKB-KW"/>
</dbReference>
<evidence type="ECO:0000256" key="11">
    <source>
        <dbReference type="ARBA" id="ARBA00022908"/>
    </source>
</evidence>
<keyword evidence="1" id="KW-0645">Protease</keyword>
<dbReference type="PROSITE" id="PS00141">
    <property type="entry name" value="ASP_PROTEASE"/>
    <property type="match status" value="1"/>
</dbReference>
<keyword evidence="15" id="KW-0233">DNA recombination</keyword>
<keyword evidence="13" id="KW-0239">DNA-directed DNA polymerase</keyword>
<evidence type="ECO:0000256" key="6">
    <source>
        <dbReference type="ARBA" id="ARBA00022750"/>
    </source>
</evidence>
<dbReference type="PANTHER" id="PTHR37984:SF5">
    <property type="entry name" value="PROTEIN NYNRIN-LIKE"/>
    <property type="match status" value="1"/>
</dbReference>
<sequence>MAADRSSDGRRSLDSVHTKTAADRWSALRAYRRAKGLCDKCAAKWSRDHKCADSVQLHVLQEVMELFQLEDGLELHSTATTDSEGEQLFLALSVDALSGSLSGMSFCLNGEIQQHAVLILVDSGSSHTFISSQLASRLTGINPVIVDLGVRVANGQVLQCTAQFSQLPWSAQGYSFHTDVKVLPLPTYDMILGLDWLESFSPMKVHWRHRWLSIPYQGSTALLTGIDAVLPQDSLIHIYSVDTSDEPTAPSALLPAVQELLDEFANLFAVPDSLPPSRACDHKIPLIPGAAPVNVRPYRFPPALKDEQVKEILDNGFIQKSTSPFYSSVLLVKKKDKTWRFCVDYRQLNAITVKGKYPVPIIDELLDELVHACWFSKLDLRSGFHQVHLHSGEEYKTAFQTHMGHYEFRVMPFGLTGRFRHTGAPGTFQDAMNSTLAPYLRQFVLVFFDDILIYSPSLEDHIIHLRLVFELLAQDSWKIKLSKCEFAQQQIQYLGHVVSAQGVSTDPSKVSAIASWPTPASVKELRSFLGLAGYYRKFVPHFGVIAQPLQALLKKHAVFVWTADHTASFQALQHALCSAPVLALPDFSLPFVIETDASGTGIGAVLMQRGHPIAYISKALGPRSQGLSTYEKEYMAILIAIQHWHKSLVQLSEQRLHTPWQQKVFTKLLGLQYKIVYKKGVDNRVADALSRHLEAPLTCAALSSVTPQWISPVQTGYSQDPETMDIMSKMSIDPQAIPGFELSNGLLKFQKRVWIGNNPELQQQLITACHSSALGGHSGIPVTYRRMKQMFAWKGMKWTVQDYVRTCPVCQQAKPDRTKLPGLLAPLPVPTNAWQVISMDFVERLPLTSHANCIMVIVDSFTKYAHFLPLRHPFTATSVAQLFLDNIYKLHGLPVSIISDRDRVFTSKFWRELFRLVDVQLQMSSSYHPQSDGQTERLNQTMETFLRCFANSCPSKWIKWRSLAEFWYNSSFHSAIGRSPFEALYGYPPKHFGISTADVVTVPDLDDWLTERRVMTDLIRQHLLRSKQRMKKQADKSRSERQFHEGDWVFLKLQPYVQSSLAPRSNQKLAFKYFGPFQIVARIGDVAYKLALPATTSIHPVFHVSQLKPASLRKSVSACPLPDEVDFPCVPQAILQRRSKLVGSDHIDQVLVQWSNWPKDLATWEDEVRCDRTFHLLLLGVKQVLKSGGMSGQPRRPILMIQ</sequence>
<accession>A0AAQ3T6I5</accession>
<dbReference type="InterPro" id="IPR001969">
    <property type="entry name" value="Aspartic_peptidase_AS"/>
</dbReference>
<dbReference type="Gene3D" id="2.40.70.10">
    <property type="entry name" value="Acid Proteases"/>
    <property type="match status" value="1"/>
</dbReference>
<dbReference type="InterPro" id="IPR056924">
    <property type="entry name" value="SH3_Tf2-1"/>
</dbReference>
<feature type="non-terminal residue" evidence="19">
    <location>
        <position position="1202"/>
    </location>
</feature>
<keyword evidence="14" id="KW-0238">DNA-binding</keyword>
<dbReference type="GO" id="GO:0003964">
    <property type="term" value="F:RNA-directed DNA polymerase activity"/>
    <property type="evidence" value="ECO:0007669"/>
    <property type="project" value="UniProtKB-KW"/>
</dbReference>
<evidence type="ECO:0000256" key="10">
    <source>
        <dbReference type="ARBA" id="ARBA00022884"/>
    </source>
</evidence>
<dbReference type="Gene3D" id="3.10.20.370">
    <property type="match status" value="1"/>
</dbReference>
<keyword evidence="8" id="KW-0378">Hydrolase</keyword>
<dbReference type="GO" id="GO:0006310">
    <property type="term" value="P:DNA recombination"/>
    <property type="evidence" value="ECO:0007669"/>
    <property type="project" value="UniProtKB-KW"/>
</dbReference>
<keyword evidence="5" id="KW-0479">Metal-binding</keyword>
<keyword evidence="3" id="KW-0548">Nucleotidyltransferase</keyword>
<dbReference type="InterPro" id="IPR036397">
    <property type="entry name" value="RNaseH_sf"/>
</dbReference>
<evidence type="ECO:0000256" key="1">
    <source>
        <dbReference type="ARBA" id="ARBA00022670"/>
    </source>
</evidence>
<evidence type="ECO:0000256" key="7">
    <source>
        <dbReference type="ARBA" id="ARBA00022759"/>
    </source>
</evidence>
<keyword evidence="11" id="KW-0229">DNA integration</keyword>
<dbReference type="EMBL" id="CP144748">
    <property type="protein sequence ID" value="WVZ67898.1"/>
    <property type="molecule type" value="Genomic_DNA"/>
</dbReference>
<dbReference type="PROSITE" id="PS50878">
    <property type="entry name" value="RT_POL"/>
    <property type="match status" value="1"/>
</dbReference>
<dbReference type="GO" id="GO:0046872">
    <property type="term" value="F:metal ion binding"/>
    <property type="evidence" value="ECO:0007669"/>
    <property type="project" value="UniProtKB-KW"/>
</dbReference>
<evidence type="ECO:0000259" key="18">
    <source>
        <dbReference type="PROSITE" id="PS50994"/>
    </source>
</evidence>
<keyword evidence="16" id="KW-0511">Multifunctional enzyme</keyword>
<dbReference type="FunFam" id="3.30.70.270:FF:000020">
    <property type="entry name" value="Transposon Tf2-6 polyprotein-like Protein"/>
    <property type="match status" value="1"/>
</dbReference>
<dbReference type="GO" id="GO:0006508">
    <property type="term" value="P:proteolysis"/>
    <property type="evidence" value="ECO:0007669"/>
    <property type="project" value="UniProtKB-KW"/>
</dbReference>
<feature type="domain" description="Integrase catalytic" evidence="18">
    <location>
        <begin position="824"/>
        <end position="988"/>
    </location>
</feature>